<keyword evidence="3" id="KW-1185">Reference proteome</keyword>
<feature type="compositionally biased region" description="Polar residues" evidence="1">
    <location>
        <begin position="101"/>
        <end position="111"/>
    </location>
</feature>
<dbReference type="Pfam" id="PF14223">
    <property type="entry name" value="Retrotran_gag_2"/>
    <property type="match status" value="1"/>
</dbReference>
<organism evidence="2 3">
    <name type="scientific">Corchorus capsularis</name>
    <name type="common">Jute</name>
    <dbReference type="NCBI Taxonomy" id="210143"/>
    <lineage>
        <taxon>Eukaryota</taxon>
        <taxon>Viridiplantae</taxon>
        <taxon>Streptophyta</taxon>
        <taxon>Embryophyta</taxon>
        <taxon>Tracheophyta</taxon>
        <taxon>Spermatophyta</taxon>
        <taxon>Magnoliopsida</taxon>
        <taxon>eudicotyledons</taxon>
        <taxon>Gunneridae</taxon>
        <taxon>Pentapetalae</taxon>
        <taxon>rosids</taxon>
        <taxon>malvids</taxon>
        <taxon>Malvales</taxon>
        <taxon>Malvaceae</taxon>
        <taxon>Grewioideae</taxon>
        <taxon>Apeibeae</taxon>
        <taxon>Corchorus</taxon>
    </lineage>
</organism>
<evidence type="ECO:0000313" key="3">
    <source>
        <dbReference type="Proteomes" id="UP000188268"/>
    </source>
</evidence>
<dbReference type="OrthoDB" id="1000303at2759"/>
<proteinExistence type="predicted"/>
<protein>
    <submittedName>
        <fullName evidence="2">Uncharacterized protein</fullName>
    </submittedName>
</protein>
<dbReference type="AlphaFoldDB" id="A0A1R3GSY5"/>
<reference evidence="2 3" key="1">
    <citation type="submission" date="2013-09" db="EMBL/GenBank/DDBJ databases">
        <title>Corchorus capsularis genome sequencing.</title>
        <authorList>
            <person name="Alam M."/>
            <person name="Haque M.S."/>
            <person name="Islam M.S."/>
            <person name="Emdad E.M."/>
            <person name="Islam M.M."/>
            <person name="Ahmed B."/>
            <person name="Halim A."/>
            <person name="Hossen Q.M.M."/>
            <person name="Hossain M.Z."/>
            <person name="Ahmed R."/>
            <person name="Khan M.M."/>
            <person name="Islam R."/>
            <person name="Rashid M.M."/>
            <person name="Khan S.A."/>
            <person name="Rahman M.S."/>
            <person name="Alam M."/>
        </authorList>
    </citation>
    <scope>NUCLEOTIDE SEQUENCE [LARGE SCALE GENOMIC DNA]</scope>
    <source>
        <strain evidence="3">cv. CVL-1</strain>
        <tissue evidence="2">Whole seedling</tissue>
    </source>
</reference>
<dbReference type="PANTHER" id="PTHR46361:SF3">
    <property type="entry name" value="ELECTRON CARRIER_ PROTEIN DISULFIDE OXIDOREDUCTASE"/>
    <property type="match status" value="1"/>
</dbReference>
<feature type="region of interest" description="Disordered" evidence="1">
    <location>
        <begin position="94"/>
        <end position="114"/>
    </location>
</feature>
<dbReference type="STRING" id="210143.A0A1R3GSY5"/>
<dbReference type="Proteomes" id="UP000188268">
    <property type="component" value="Unassembled WGS sequence"/>
</dbReference>
<name>A0A1R3GSY5_COCAP</name>
<evidence type="ECO:0000313" key="2">
    <source>
        <dbReference type="EMBL" id="OMO61169.1"/>
    </source>
</evidence>
<accession>A0A1R3GSY5</accession>
<gene>
    <name evidence="2" type="ORF">CCACVL1_23718</name>
</gene>
<sequence>MHILDQVHELHVLVSKLKELEITIPDAIRIGAILSKMPHTWNDYRKKELHSKDILTIDEFMTHLQIESENRDRDATYLGLGGDSKVNFVTEQKQGFGKPRNSANSGKSGKFQNKMKAVQKRISRRLLISLIRHVSFVERKVILSIIGKLYEASSVFHFRMRKREEELRKEAQGIADFCSFSNLKDLPINKTGIMPWVAMPTNALFRKEKRNRVKQKWVFPDLLFVLSVVETLDGFQKLKGTQGLIESENPNLAKQKNLKARDDDIAKQLNSQGVKAKLWGTILVFQFLQKLVIFLHLLSCFGTDMESLGCKRQVPIGGLSELKALDESGKLDEKIDFLITEAPSVEAPLPPLSGEDDVSSNGPVDELSIHFGY</sequence>
<comment type="caution">
    <text evidence="2">The sequence shown here is derived from an EMBL/GenBank/DDBJ whole genome shotgun (WGS) entry which is preliminary data.</text>
</comment>
<dbReference type="EMBL" id="AWWV01013553">
    <property type="protein sequence ID" value="OMO61169.1"/>
    <property type="molecule type" value="Genomic_DNA"/>
</dbReference>
<dbReference type="Gramene" id="OMO61169">
    <property type="protein sequence ID" value="OMO61169"/>
    <property type="gene ID" value="CCACVL1_23718"/>
</dbReference>
<evidence type="ECO:0000256" key="1">
    <source>
        <dbReference type="SAM" id="MobiDB-lite"/>
    </source>
</evidence>
<dbReference type="PANTHER" id="PTHR46361">
    <property type="entry name" value="ELECTRON CARRIER/ PROTEIN DISULFIDE OXIDOREDUCTASE"/>
    <property type="match status" value="1"/>
</dbReference>